<dbReference type="InterPro" id="IPR038029">
    <property type="entry name" value="GbiG_N_sf"/>
</dbReference>
<dbReference type="SUPFAM" id="SSF52833">
    <property type="entry name" value="Thioredoxin-like"/>
    <property type="match status" value="1"/>
</dbReference>
<evidence type="ECO:0000259" key="3">
    <source>
        <dbReference type="Pfam" id="PF11761"/>
    </source>
</evidence>
<dbReference type="InterPro" id="IPR021744">
    <property type="entry name" value="CbiG_N"/>
</dbReference>
<organism evidence="4 5">
    <name type="scientific">Shewanella livingstonensis</name>
    <dbReference type="NCBI Taxonomy" id="150120"/>
    <lineage>
        <taxon>Bacteria</taxon>
        <taxon>Pseudomonadati</taxon>
        <taxon>Pseudomonadota</taxon>
        <taxon>Gammaproteobacteria</taxon>
        <taxon>Alteromonadales</taxon>
        <taxon>Shewanellaceae</taxon>
        <taxon>Shewanella</taxon>
    </lineage>
</organism>
<dbReference type="Gene3D" id="3.40.50.11220">
    <property type="match status" value="1"/>
</dbReference>
<feature type="domain" description="Cobalamin biosynthesis central region" evidence="3">
    <location>
        <begin position="136"/>
        <end position="229"/>
    </location>
</feature>
<evidence type="ECO:0000313" key="5">
    <source>
        <dbReference type="Proteomes" id="UP000278035"/>
    </source>
</evidence>
<evidence type="ECO:0000313" key="4">
    <source>
        <dbReference type="EMBL" id="AZG73312.1"/>
    </source>
</evidence>
<keyword evidence="5" id="KW-1185">Reference proteome</keyword>
<evidence type="ECO:0000259" key="2">
    <source>
        <dbReference type="Pfam" id="PF11760"/>
    </source>
</evidence>
<accession>A0A3G8LWQ0</accession>
<dbReference type="SUPFAM" id="SSF159664">
    <property type="entry name" value="CobE/GbiG C-terminal domain-like"/>
    <property type="match status" value="1"/>
</dbReference>
<dbReference type="CDD" id="cd02980">
    <property type="entry name" value="TRX_Fd_family"/>
    <property type="match status" value="1"/>
</dbReference>
<dbReference type="Pfam" id="PF01890">
    <property type="entry name" value="CbiG_C"/>
    <property type="match status" value="1"/>
</dbReference>
<dbReference type="AlphaFoldDB" id="A0A3G8LWQ0"/>
<protein>
    <submittedName>
        <fullName evidence="4">Cobalamin biosynthesis protein CbiG</fullName>
    </submittedName>
</protein>
<dbReference type="InterPro" id="IPR052553">
    <property type="entry name" value="CbiG_hydrolase"/>
</dbReference>
<dbReference type="OrthoDB" id="9781023at2"/>
<dbReference type="SUPFAM" id="SSF159672">
    <property type="entry name" value="CbiG N-terminal domain-like"/>
    <property type="match status" value="1"/>
</dbReference>
<proteinExistence type="predicted"/>
<dbReference type="InterPro" id="IPR036249">
    <property type="entry name" value="Thioredoxin-like_sf"/>
</dbReference>
<dbReference type="GO" id="GO:0009236">
    <property type="term" value="P:cobalamin biosynthetic process"/>
    <property type="evidence" value="ECO:0007669"/>
    <property type="project" value="InterPro"/>
</dbReference>
<name>A0A3G8LWQ0_9GAMM</name>
<feature type="domain" description="CobE/GbiG C-terminal" evidence="1">
    <location>
        <begin position="234"/>
        <end position="352"/>
    </location>
</feature>
<dbReference type="InterPro" id="IPR002750">
    <property type="entry name" value="CobE/GbiG_C"/>
</dbReference>
<gene>
    <name evidence="4" type="ORF">EGC82_11385</name>
</gene>
<dbReference type="RefSeq" id="WP_124730869.1">
    <property type="nucleotide sequence ID" value="NZ_CBCSKC010000043.1"/>
</dbReference>
<dbReference type="Pfam" id="PF11761">
    <property type="entry name" value="CbiG_mid"/>
    <property type="match status" value="1"/>
</dbReference>
<dbReference type="PANTHER" id="PTHR37477">
    <property type="entry name" value="COBALT-PRECORRIN-5A HYDROLASE"/>
    <property type="match status" value="1"/>
</dbReference>
<dbReference type="Pfam" id="PF11760">
    <property type="entry name" value="CbiG_N"/>
    <property type="match status" value="1"/>
</dbReference>
<dbReference type="KEGG" id="slj:EGC82_11385"/>
<evidence type="ECO:0000259" key="1">
    <source>
        <dbReference type="Pfam" id="PF01890"/>
    </source>
</evidence>
<dbReference type="Gene3D" id="3.30.420.180">
    <property type="entry name" value="CobE/GbiG C-terminal domain"/>
    <property type="match status" value="1"/>
</dbReference>
<dbReference type="InterPro" id="IPR036518">
    <property type="entry name" value="CobE/GbiG_C_sf"/>
</dbReference>
<feature type="domain" description="Cobalamin synthesis G N-terminal" evidence="2">
    <location>
        <begin position="50"/>
        <end position="130"/>
    </location>
</feature>
<sequence length="521" mass="57621">MRIAIHAITRKGQLLAMQLASRLENAEVFVLDRSGEWGGDTASKQTLKDHLSDSFSQFDQHIGIFSVGIATRLLAPLLQDKRTDPGVICVDEAGQFVVPVLSGHRGGANEIAKKVAKILKAQAVITTASDTSETLSVDMFGKPLGWHLAAESEEHITSVSSAVVNGAATLIWQQSGQKNWWIYAKRMPEHIWVSETQQQPDLSTYSAAIIISNKQHVIDTDLPHVIWRPTNIEIGIGCDRNTPLHVLQQGLAYFLEKNNLHPNSIAGVHSAELKANELGIIELAKQLKLNFHCYPAKTLAEVEGIENPSETVLRCIGISSVAEAACLHGSQRNKLLIPKFKFNADGFNMTLAACERHFNEPMLAKKRKNICGETIAISHSSHRASHGHKKEENKGLIRETKAKPIKQYAHHLFVCEGGRCQDEGAAGLAHYIRQILKSMQLSSGTRRIKVTRSYCVGACRQRATAAIYARKQQDPNHSVWLQSLELLTEEKWRQVLQAIADSAPLNELLDTDFIAEVEACN</sequence>
<reference evidence="5" key="1">
    <citation type="submission" date="2018-11" db="EMBL/GenBank/DDBJ databases">
        <title>Shewanella sp. M2.</title>
        <authorList>
            <person name="Hwang Y.J."/>
            <person name="Hwang C.Y."/>
        </authorList>
    </citation>
    <scope>NUCLEOTIDE SEQUENCE [LARGE SCALE GENOMIC DNA]</scope>
    <source>
        <strain evidence="5">LMG 19866</strain>
    </source>
</reference>
<dbReference type="EMBL" id="CP034015">
    <property type="protein sequence ID" value="AZG73312.1"/>
    <property type="molecule type" value="Genomic_DNA"/>
</dbReference>
<dbReference type="PANTHER" id="PTHR37477:SF1">
    <property type="entry name" value="COBALT-PRECORRIN-5A HYDROLASE"/>
    <property type="match status" value="1"/>
</dbReference>
<dbReference type="Proteomes" id="UP000278035">
    <property type="component" value="Chromosome"/>
</dbReference>
<dbReference type="Gene3D" id="3.40.30.10">
    <property type="entry name" value="Glutaredoxin"/>
    <property type="match status" value="1"/>
</dbReference>
<dbReference type="InterPro" id="IPR021745">
    <property type="entry name" value="CbiG_mid"/>
</dbReference>